<evidence type="ECO:0000313" key="3">
    <source>
        <dbReference type="Proteomes" id="UP001626550"/>
    </source>
</evidence>
<dbReference type="EMBL" id="JBJKFK010001703">
    <property type="protein sequence ID" value="KAL3312427.1"/>
    <property type="molecule type" value="Genomic_DNA"/>
</dbReference>
<feature type="compositionally biased region" description="Basic residues" evidence="1">
    <location>
        <begin position="50"/>
        <end position="60"/>
    </location>
</feature>
<evidence type="ECO:0000256" key="1">
    <source>
        <dbReference type="SAM" id="MobiDB-lite"/>
    </source>
</evidence>
<feature type="compositionally biased region" description="Low complexity" evidence="1">
    <location>
        <begin position="1"/>
        <end position="13"/>
    </location>
</feature>
<comment type="caution">
    <text evidence="2">The sequence shown here is derived from an EMBL/GenBank/DDBJ whole genome shotgun (WGS) entry which is preliminary data.</text>
</comment>
<organism evidence="2 3">
    <name type="scientific">Cichlidogyrus casuarinus</name>
    <dbReference type="NCBI Taxonomy" id="1844966"/>
    <lineage>
        <taxon>Eukaryota</taxon>
        <taxon>Metazoa</taxon>
        <taxon>Spiralia</taxon>
        <taxon>Lophotrochozoa</taxon>
        <taxon>Platyhelminthes</taxon>
        <taxon>Monogenea</taxon>
        <taxon>Monopisthocotylea</taxon>
        <taxon>Dactylogyridea</taxon>
        <taxon>Ancyrocephalidae</taxon>
        <taxon>Cichlidogyrus</taxon>
    </lineage>
</organism>
<dbReference type="AlphaFoldDB" id="A0ABD2PZS4"/>
<reference evidence="2 3" key="1">
    <citation type="submission" date="2024-11" db="EMBL/GenBank/DDBJ databases">
        <title>Adaptive evolution of stress response genes in parasites aligns with host niche diversity.</title>
        <authorList>
            <person name="Hahn C."/>
            <person name="Resl P."/>
        </authorList>
    </citation>
    <scope>NUCLEOTIDE SEQUENCE [LARGE SCALE GENOMIC DNA]</scope>
    <source>
        <strain evidence="2">EGGRZ-B1_66</strain>
        <tissue evidence="2">Body</tissue>
    </source>
</reference>
<dbReference type="Proteomes" id="UP001626550">
    <property type="component" value="Unassembled WGS sequence"/>
</dbReference>
<gene>
    <name evidence="2" type="ORF">Ciccas_008976</name>
</gene>
<protein>
    <submittedName>
        <fullName evidence="2">Uncharacterized protein</fullName>
    </submittedName>
</protein>
<feature type="compositionally biased region" description="Basic and acidic residues" evidence="1">
    <location>
        <begin position="26"/>
        <end position="43"/>
    </location>
</feature>
<sequence>MTTSESSESSGFESCKKKRVKQVARPGDKKTANNHMQMRESTDSRQSTGIKHRGQQRATH</sequence>
<evidence type="ECO:0000313" key="2">
    <source>
        <dbReference type="EMBL" id="KAL3312427.1"/>
    </source>
</evidence>
<feature type="region of interest" description="Disordered" evidence="1">
    <location>
        <begin position="1"/>
        <end position="60"/>
    </location>
</feature>
<keyword evidence="3" id="KW-1185">Reference proteome</keyword>
<accession>A0ABD2PZS4</accession>
<name>A0ABD2PZS4_9PLAT</name>
<proteinExistence type="predicted"/>